<protein>
    <submittedName>
        <fullName evidence="8">Membrane protein</fullName>
    </submittedName>
</protein>
<reference evidence="8" key="1">
    <citation type="journal article" date="2014" name="Int. J. Syst. Evol. Microbiol.">
        <title>Complete genome sequence of Corynebacterium casei LMG S-19264T (=DSM 44701T), isolated from a smear-ripened cheese.</title>
        <authorList>
            <consortium name="US DOE Joint Genome Institute (JGI-PGF)"/>
            <person name="Walter F."/>
            <person name="Albersmeier A."/>
            <person name="Kalinowski J."/>
            <person name="Ruckert C."/>
        </authorList>
    </citation>
    <scope>NUCLEOTIDE SEQUENCE</scope>
    <source>
        <strain evidence="8">KCTC 32422</strain>
    </source>
</reference>
<feature type="transmembrane region" description="Helical" evidence="6">
    <location>
        <begin position="140"/>
        <end position="156"/>
    </location>
</feature>
<comment type="caution">
    <text evidence="8">The sequence shown here is derived from an EMBL/GenBank/DDBJ whole genome shotgun (WGS) entry which is preliminary data.</text>
</comment>
<comment type="subcellular location">
    <subcellularLocation>
        <location evidence="1">Membrane</location>
        <topology evidence="1">Multi-pass membrane protein</topology>
    </subcellularLocation>
</comment>
<feature type="transmembrane region" description="Helical" evidence="6">
    <location>
        <begin position="29"/>
        <end position="46"/>
    </location>
</feature>
<name>A0A918VKH4_9SPHN</name>
<accession>A0A918VKH4</accession>
<dbReference type="Gene3D" id="1.10.3730.20">
    <property type="match status" value="1"/>
</dbReference>
<reference evidence="8" key="2">
    <citation type="submission" date="2020-09" db="EMBL/GenBank/DDBJ databases">
        <authorList>
            <person name="Sun Q."/>
            <person name="Kim S."/>
        </authorList>
    </citation>
    <scope>NUCLEOTIDE SEQUENCE</scope>
    <source>
        <strain evidence="8">KCTC 32422</strain>
    </source>
</reference>
<sequence length="316" mass="33264">MPESAALAAIALAKPSALRQRGAVNLRDFILLTLICLIWAASNVLSKIVVGDWQVPPLFFAAIRFALVLAVTLPWLRPVPRPVWRIVLIGVLMGAGNFALLFIGLQTASPSAAAVVIQAGVPITTLLSIVLLGERIHWRRALGIALTLVGVLVVVWRPGLALSAGLVFVLGAAFSGSLGAVLMKQTEEIAPLRFQAWVALTACIPLTLATTAFETGQWSAAISAGWPFLAALLFSALIVSVIAHTAYYALIARYEANLLAPLTLITPLATIALGVMITGDQLDERMIAGSAIALLGVLIVAVRRTGAPIAQAQEHA</sequence>
<feature type="domain" description="EamA" evidence="7">
    <location>
        <begin position="30"/>
        <end position="155"/>
    </location>
</feature>
<dbReference type="Proteomes" id="UP000634139">
    <property type="component" value="Unassembled WGS sequence"/>
</dbReference>
<organism evidence="8 9">
    <name type="scientific">Novosphingobium arvoryzae</name>
    <dbReference type="NCBI Taxonomy" id="1256514"/>
    <lineage>
        <taxon>Bacteria</taxon>
        <taxon>Pseudomonadati</taxon>
        <taxon>Pseudomonadota</taxon>
        <taxon>Alphaproteobacteria</taxon>
        <taxon>Sphingomonadales</taxon>
        <taxon>Sphingomonadaceae</taxon>
        <taxon>Novosphingobium</taxon>
    </lineage>
</organism>
<feature type="transmembrane region" description="Helical" evidence="6">
    <location>
        <begin position="58"/>
        <end position="76"/>
    </location>
</feature>
<feature type="transmembrane region" description="Helical" evidence="6">
    <location>
        <begin position="194"/>
        <end position="213"/>
    </location>
</feature>
<keyword evidence="9" id="KW-1185">Reference proteome</keyword>
<evidence type="ECO:0000256" key="6">
    <source>
        <dbReference type="SAM" id="Phobius"/>
    </source>
</evidence>
<keyword evidence="5 6" id="KW-0472">Membrane</keyword>
<feature type="domain" description="EamA" evidence="7">
    <location>
        <begin position="164"/>
        <end position="301"/>
    </location>
</feature>
<feature type="transmembrane region" description="Helical" evidence="6">
    <location>
        <begin position="162"/>
        <end position="182"/>
    </location>
</feature>
<evidence type="ECO:0000256" key="1">
    <source>
        <dbReference type="ARBA" id="ARBA00004141"/>
    </source>
</evidence>
<dbReference type="PANTHER" id="PTHR32322:SF2">
    <property type="entry name" value="EAMA DOMAIN-CONTAINING PROTEIN"/>
    <property type="match status" value="1"/>
</dbReference>
<gene>
    <name evidence="8" type="ORF">GCM10011617_25690</name>
</gene>
<dbReference type="GO" id="GO:0016020">
    <property type="term" value="C:membrane"/>
    <property type="evidence" value="ECO:0007669"/>
    <property type="project" value="UniProtKB-SubCell"/>
</dbReference>
<dbReference type="EMBL" id="BMZD01000006">
    <property type="protein sequence ID" value="GHA03460.1"/>
    <property type="molecule type" value="Genomic_DNA"/>
</dbReference>
<evidence type="ECO:0000259" key="7">
    <source>
        <dbReference type="Pfam" id="PF00892"/>
    </source>
</evidence>
<keyword evidence="3 6" id="KW-0812">Transmembrane</keyword>
<evidence type="ECO:0000256" key="5">
    <source>
        <dbReference type="ARBA" id="ARBA00023136"/>
    </source>
</evidence>
<dbReference type="Pfam" id="PF00892">
    <property type="entry name" value="EamA"/>
    <property type="match status" value="2"/>
</dbReference>
<evidence type="ECO:0000313" key="9">
    <source>
        <dbReference type="Proteomes" id="UP000634139"/>
    </source>
</evidence>
<evidence type="ECO:0000256" key="2">
    <source>
        <dbReference type="ARBA" id="ARBA00007362"/>
    </source>
</evidence>
<proteinExistence type="inferred from homology"/>
<evidence type="ECO:0000256" key="4">
    <source>
        <dbReference type="ARBA" id="ARBA00022989"/>
    </source>
</evidence>
<evidence type="ECO:0000313" key="8">
    <source>
        <dbReference type="EMBL" id="GHA03460.1"/>
    </source>
</evidence>
<feature type="transmembrane region" description="Helical" evidence="6">
    <location>
        <begin position="83"/>
        <end position="105"/>
    </location>
</feature>
<dbReference type="PANTHER" id="PTHR32322">
    <property type="entry name" value="INNER MEMBRANE TRANSPORTER"/>
    <property type="match status" value="1"/>
</dbReference>
<dbReference type="SUPFAM" id="SSF103481">
    <property type="entry name" value="Multidrug resistance efflux transporter EmrE"/>
    <property type="match status" value="2"/>
</dbReference>
<dbReference type="AlphaFoldDB" id="A0A918VKH4"/>
<feature type="transmembrane region" description="Helical" evidence="6">
    <location>
        <begin position="258"/>
        <end position="279"/>
    </location>
</feature>
<dbReference type="RefSeq" id="WP_229822407.1">
    <property type="nucleotide sequence ID" value="NZ_BMZD01000006.1"/>
</dbReference>
<feature type="transmembrane region" description="Helical" evidence="6">
    <location>
        <begin position="285"/>
        <end position="302"/>
    </location>
</feature>
<dbReference type="InterPro" id="IPR000620">
    <property type="entry name" value="EamA_dom"/>
</dbReference>
<dbReference type="InterPro" id="IPR050638">
    <property type="entry name" value="AA-Vitamin_Transporters"/>
</dbReference>
<comment type="similarity">
    <text evidence="2">Belongs to the EamA transporter family.</text>
</comment>
<feature type="transmembrane region" description="Helical" evidence="6">
    <location>
        <begin position="225"/>
        <end position="251"/>
    </location>
</feature>
<feature type="transmembrane region" description="Helical" evidence="6">
    <location>
        <begin position="111"/>
        <end position="133"/>
    </location>
</feature>
<evidence type="ECO:0000256" key="3">
    <source>
        <dbReference type="ARBA" id="ARBA00022692"/>
    </source>
</evidence>
<dbReference type="InterPro" id="IPR037185">
    <property type="entry name" value="EmrE-like"/>
</dbReference>
<keyword evidence="4 6" id="KW-1133">Transmembrane helix</keyword>